<dbReference type="EMBL" id="CP055153">
    <property type="protein sequence ID" value="QMU30496.1"/>
    <property type="molecule type" value="Genomic_DNA"/>
</dbReference>
<proteinExistence type="predicted"/>
<reference evidence="1 2" key="1">
    <citation type="submission" date="2020-08" db="EMBL/GenBank/DDBJ databases">
        <title>Adhaeribacter dokdonensis sp. nov., isolated from the rhizosphere of Elymus tsukushiensis, a plant native to the Dokdo Islands, Republic of Korea.</title>
        <authorList>
            <person name="Ghim S.Y."/>
        </authorList>
    </citation>
    <scope>NUCLEOTIDE SEQUENCE [LARGE SCALE GENOMIC DNA]</scope>
    <source>
        <strain evidence="1 2">KUDC8001</strain>
    </source>
</reference>
<dbReference type="RefSeq" id="WP_182412943.1">
    <property type="nucleotide sequence ID" value="NZ_CP055153.1"/>
</dbReference>
<dbReference type="KEGG" id="add:HUW48_21830"/>
<protein>
    <submittedName>
        <fullName evidence="1">Uncharacterized protein</fullName>
    </submittedName>
</protein>
<sequence>MVKNISNNKILFGIDPLKGYQLHKGFPNCCDYHQKIQQDLVDGEYYFSWRLSTLKGRKMTFERFRYRMLKHLSFTEHHITNNISQENWYEDITDYIYYNGNSLMAIKGFKFYLKWTKYFIQKAPEIPIQKQQRIIAFIDWLLKPAAERDRDSEINLQTYLKWSKTFPSDITYVDEIRQQGYNLKNIFFKETRFNIYLGEEFYEPKTNSETIAALVEESKQMLNRVETSKLFEKGSIPSAEIIQVINSNYRLKKKALLEEYNEDEKKYVALLDAWLTTEQKYMEDITRHLEKASYLKQHSLASANDPMEVILNPTIETIEQKLASLELAENTFCIGMPMKVVINHFRIFMDKKSKNSKPHLTPEQFINFMERAFLGEKEIPKLTMNHTNRKTGLLIKRFHEFYVLAITLWGEVSKREKYMDLVADNFTNWTHKQIFDNFKPSKTKVNW</sequence>
<dbReference type="AlphaFoldDB" id="A0A7L7LCC8"/>
<evidence type="ECO:0000313" key="1">
    <source>
        <dbReference type="EMBL" id="QMU30496.1"/>
    </source>
</evidence>
<dbReference type="Proteomes" id="UP000514509">
    <property type="component" value="Chromosome"/>
</dbReference>
<accession>A0A7L7LCC8</accession>
<gene>
    <name evidence="1" type="ORF">HUW48_21830</name>
</gene>
<organism evidence="1 2">
    <name type="scientific">Adhaeribacter radiodurans</name>
    <dbReference type="NCBI Taxonomy" id="2745197"/>
    <lineage>
        <taxon>Bacteria</taxon>
        <taxon>Pseudomonadati</taxon>
        <taxon>Bacteroidota</taxon>
        <taxon>Cytophagia</taxon>
        <taxon>Cytophagales</taxon>
        <taxon>Hymenobacteraceae</taxon>
        <taxon>Adhaeribacter</taxon>
    </lineage>
</organism>
<evidence type="ECO:0000313" key="2">
    <source>
        <dbReference type="Proteomes" id="UP000514509"/>
    </source>
</evidence>
<keyword evidence="2" id="KW-1185">Reference proteome</keyword>
<name>A0A7L7LCC8_9BACT</name>